<evidence type="ECO:0000256" key="1">
    <source>
        <dbReference type="ARBA" id="ARBA00004572"/>
    </source>
</evidence>
<evidence type="ECO:0000313" key="7">
    <source>
        <dbReference type="Proteomes" id="UP000766486"/>
    </source>
</evidence>
<proteinExistence type="predicted"/>
<dbReference type="PANTHER" id="PTHR45644">
    <property type="entry name" value="AAA ATPASE, PUTATIVE (AFU_ORTHOLOGUE AFUA_2G12920)-RELATED-RELATED"/>
    <property type="match status" value="1"/>
</dbReference>
<reference evidence="6 7" key="1">
    <citation type="submission" date="2019-06" db="EMBL/GenBank/DDBJ databases">
        <authorList>
            <person name="Broberg M."/>
        </authorList>
    </citation>
    <scope>NUCLEOTIDE SEQUENCE [LARGE SCALE GENOMIC DNA]</scope>
</reference>
<dbReference type="SMART" id="SM00382">
    <property type="entry name" value="AAA"/>
    <property type="match status" value="1"/>
</dbReference>
<keyword evidence="4" id="KW-0067">ATP-binding</keyword>
<evidence type="ECO:0000259" key="5">
    <source>
        <dbReference type="SMART" id="SM00382"/>
    </source>
</evidence>
<dbReference type="InterPro" id="IPR041569">
    <property type="entry name" value="AAA_lid_3"/>
</dbReference>
<comment type="subcellular location">
    <subcellularLocation>
        <location evidence="1">Mitochondrion outer membrane</location>
        <topology evidence="1">Single-pass membrane protein</topology>
    </subcellularLocation>
</comment>
<evidence type="ECO:0000313" key="6">
    <source>
        <dbReference type="EMBL" id="VUC25918.1"/>
    </source>
</evidence>
<keyword evidence="7" id="KW-1185">Reference proteome</keyword>
<dbReference type="Proteomes" id="UP000766486">
    <property type="component" value="Unassembled WGS sequence"/>
</dbReference>
<keyword evidence="2" id="KW-0547">Nucleotide-binding</keyword>
<dbReference type="InterPro" id="IPR003593">
    <property type="entry name" value="AAA+_ATPase"/>
</dbReference>
<accession>A0ABY6U6S7</accession>
<dbReference type="PANTHER" id="PTHR45644:SF56">
    <property type="entry name" value="AAA ATPASE, PUTATIVE (AFU_ORTHOLOGUE AFUA_2G12920)-RELATED"/>
    <property type="match status" value="1"/>
</dbReference>
<dbReference type="InterPro" id="IPR027417">
    <property type="entry name" value="P-loop_NTPase"/>
</dbReference>
<dbReference type="Pfam" id="PF00004">
    <property type="entry name" value="AAA"/>
    <property type="match status" value="1"/>
</dbReference>
<feature type="domain" description="AAA+ ATPase" evidence="5">
    <location>
        <begin position="449"/>
        <end position="585"/>
    </location>
</feature>
<dbReference type="SUPFAM" id="SSF52540">
    <property type="entry name" value="P-loop containing nucleoside triphosphate hydrolases"/>
    <property type="match status" value="1"/>
</dbReference>
<dbReference type="CDD" id="cd19481">
    <property type="entry name" value="RecA-like_protease"/>
    <property type="match status" value="1"/>
</dbReference>
<dbReference type="InterPro" id="IPR051701">
    <property type="entry name" value="Mito_OM_Translocase_MSP1"/>
</dbReference>
<dbReference type="Gene3D" id="3.40.50.300">
    <property type="entry name" value="P-loop containing nucleotide triphosphate hydrolases"/>
    <property type="match status" value="1"/>
</dbReference>
<keyword evidence="3" id="KW-0496">Mitochondrion</keyword>
<organism evidence="6 7">
    <name type="scientific">Bionectria ochroleuca</name>
    <name type="common">Gliocladium roseum</name>
    <dbReference type="NCBI Taxonomy" id="29856"/>
    <lineage>
        <taxon>Eukaryota</taxon>
        <taxon>Fungi</taxon>
        <taxon>Dikarya</taxon>
        <taxon>Ascomycota</taxon>
        <taxon>Pezizomycotina</taxon>
        <taxon>Sordariomycetes</taxon>
        <taxon>Hypocreomycetidae</taxon>
        <taxon>Hypocreales</taxon>
        <taxon>Bionectriaceae</taxon>
        <taxon>Clonostachys</taxon>
    </lineage>
</organism>
<evidence type="ECO:0000256" key="4">
    <source>
        <dbReference type="ARBA" id="ARBA00022840"/>
    </source>
</evidence>
<dbReference type="EMBL" id="CABFNS010000741">
    <property type="protein sequence ID" value="VUC25918.1"/>
    <property type="molecule type" value="Genomic_DNA"/>
</dbReference>
<dbReference type="Pfam" id="PF17862">
    <property type="entry name" value="AAA_lid_3"/>
    <property type="match status" value="1"/>
</dbReference>
<protein>
    <recommendedName>
        <fullName evidence="5">AAA+ ATPase domain-containing protein</fullName>
    </recommendedName>
</protein>
<dbReference type="Gene3D" id="1.10.8.60">
    <property type="match status" value="1"/>
</dbReference>
<dbReference type="InterPro" id="IPR003959">
    <property type="entry name" value="ATPase_AAA_core"/>
</dbReference>
<evidence type="ECO:0000256" key="2">
    <source>
        <dbReference type="ARBA" id="ARBA00022741"/>
    </source>
</evidence>
<gene>
    <name evidence="6" type="ORF">CLO192961_LOCUS176525</name>
</gene>
<keyword evidence="3" id="KW-0472">Membrane</keyword>
<comment type="caution">
    <text evidence="6">The sequence shown here is derived from an EMBL/GenBank/DDBJ whole genome shotgun (WGS) entry which is preliminary data.</text>
</comment>
<evidence type="ECO:0000256" key="3">
    <source>
        <dbReference type="ARBA" id="ARBA00022787"/>
    </source>
</evidence>
<keyword evidence="3" id="KW-1000">Mitochondrion outer membrane</keyword>
<sequence>MSQHLPDWFRRHCIKDAEAIETLANQLSINDRDQAASQSGYEINSCIYERFTDYLFGAGCNTIHNGQPTKLVHNGFILRLPDDNDTGDGFFVSVAARLAADFGAKMIVLDYQNIQDLAEHAAGPRPFFKPWDGEYYMRRYFPPPVDKKWVSLQLFTSDFKSDDGEKKYDSADIFRAILSNLGAESAVIVILRSGEFGQFWRPVCKALRTAISTSGMEERVLVIAAGNATDSQGKDYGLDSFYLNTRPAPRRLDVFPQRTKSQEALFKEATETQIAERNKRVLQQAIRSVRPLAAQILTEPYAEWQIPDSSAASALLSGGKRLTWREARGFAERMLGPFPLTMDIIVSVLNRYTEEEKATQNWGYMSDTHSEEPTNGDGATGSLFGSLLGKSSRSSRSSNSNNDEINTMETLVDKYWSHIEVDPVVISQVKRMILLLERRSQLSGILKREAGGALIYGPPGTGKTHLARIIAKETSSTMIRATAADINSKWTGVAENNVKNLFKFARSRSPAVVFFDDADGLFRQRGGDDDKPWRQDVTNAFLNEVGGFANDPRSPLLVLATNFPNKVDTAVPRRVPNKIFIGFPTRSGRQNIFRICLREEKLGRDVEFAALAAQTPRFTGSDIEFVCHQAASAALEEVSQSSAPIEMPICLELKHFNRAMEVASPSADLAMMKDMIFFASRYDRPSMVRMNKPVEE</sequence>
<name>A0ABY6U6S7_BIOOC</name>